<dbReference type="Proteomes" id="UP000198417">
    <property type="component" value="Unassembled WGS sequence"/>
</dbReference>
<dbReference type="GO" id="GO:0005524">
    <property type="term" value="F:ATP binding"/>
    <property type="evidence" value="ECO:0007669"/>
    <property type="project" value="UniProtKB-KW"/>
</dbReference>
<dbReference type="Pfam" id="PF09334">
    <property type="entry name" value="tRNA-synt_1g"/>
    <property type="match status" value="1"/>
</dbReference>
<evidence type="ECO:0000256" key="2">
    <source>
        <dbReference type="ARBA" id="ARBA00022741"/>
    </source>
</evidence>
<dbReference type="InterPro" id="IPR001412">
    <property type="entry name" value="aa-tRNA-synth_I_CS"/>
</dbReference>
<evidence type="ECO:0000256" key="5">
    <source>
        <dbReference type="ARBA" id="ARBA00023146"/>
    </source>
</evidence>
<evidence type="ECO:0000313" key="10">
    <source>
        <dbReference type="Proteomes" id="UP000198417"/>
    </source>
</evidence>
<keyword evidence="10" id="KW-1185">Reference proteome</keyword>
<evidence type="ECO:0000259" key="8">
    <source>
        <dbReference type="Pfam" id="PF09334"/>
    </source>
</evidence>
<evidence type="ECO:0000313" key="9">
    <source>
        <dbReference type="EMBL" id="SNR74644.1"/>
    </source>
</evidence>
<dbReference type="GO" id="GO:0006431">
    <property type="term" value="P:methionyl-tRNA aminoacylation"/>
    <property type="evidence" value="ECO:0007669"/>
    <property type="project" value="TreeGrafter"/>
</dbReference>
<sequence length="497" mass="55263">MRDTLIIAPPPTPNGDLHVGHLCGPYFGADVFRRYLTLRGHTCITALSVDVNQSYVVTTAERLGKDPGALAVKSHQEVSETLDMADIDFDIVGFPDRAYTAYISDWFAALYERNIFQRQTRPYPYDVVRKRFMFESYASGTCPVCLSGTNGNICEACGHPNDARDLLGLYPTGGAPGDPIEMRPVEQYVLSLEDWREPLRDYLDTAIPERRPSLQRLIDELFARRLPDFPITFPSQWGIPAPFPNADGLVLNVWAEILPGHYHWLEQAASSKNMTFPTDADYVQYLGFDNSFFYLIAHVALAMAAKKCGVRSVLPAAIVTNEFYQLDNFKFSTSQGHLIWGRDLLAEISADEARFYFAWSNPDYSQANFTMEDMERVLNRKLRAPLKTIRAGLQAVTVPAQVQDTVWSTALYSRFESVYDIGRQNLRAAAQTVANGLSILIRQMDAGAAPSELCASARAIAVGLAPLSPGLAAELWQLSGGVGRITWPQSEQLSQVA</sequence>
<keyword evidence="3 7" id="KW-0067">ATP-binding</keyword>
<dbReference type="GO" id="GO:0004825">
    <property type="term" value="F:methionine-tRNA ligase activity"/>
    <property type="evidence" value="ECO:0007669"/>
    <property type="project" value="UniProtKB-EC"/>
</dbReference>
<dbReference type="PANTHER" id="PTHR45765:SF1">
    <property type="entry name" value="METHIONINE--TRNA LIGASE, CYTOPLASMIC"/>
    <property type="match status" value="1"/>
</dbReference>
<dbReference type="InterPro" id="IPR015413">
    <property type="entry name" value="Methionyl/Leucyl_tRNA_Synth"/>
</dbReference>
<keyword evidence="5 7" id="KW-0030">Aminoacyl-tRNA synthetase</keyword>
<evidence type="ECO:0000256" key="1">
    <source>
        <dbReference type="ARBA" id="ARBA00022598"/>
    </source>
</evidence>
<evidence type="ECO:0000256" key="6">
    <source>
        <dbReference type="ARBA" id="ARBA00047364"/>
    </source>
</evidence>
<organism evidence="9 10">
    <name type="scientific">Puniceibacterium sediminis</name>
    <dbReference type="NCBI Taxonomy" id="1608407"/>
    <lineage>
        <taxon>Bacteria</taxon>
        <taxon>Pseudomonadati</taxon>
        <taxon>Pseudomonadota</taxon>
        <taxon>Alphaproteobacteria</taxon>
        <taxon>Rhodobacterales</taxon>
        <taxon>Paracoccaceae</taxon>
        <taxon>Puniceibacterium</taxon>
    </lineage>
</organism>
<keyword evidence="2 7" id="KW-0547">Nucleotide-binding</keyword>
<dbReference type="AlphaFoldDB" id="A0A238YVH4"/>
<dbReference type="InterPro" id="IPR029038">
    <property type="entry name" value="MetRS_Zn"/>
</dbReference>
<comment type="catalytic activity">
    <reaction evidence="6">
        <text>tRNA(Met) + L-methionine + ATP = L-methionyl-tRNA(Met) + AMP + diphosphate</text>
        <dbReference type="Rhea" id="RHEA:13481"/>
        <dbReference type="Rhea" id="RHEA-COMP:9667"/>
        <dbReference type="Rhea" id="RHEA-COMP:9698"/>
        <dbReference type="ChEBI" id="CHEBI:30616"/>
        <dbReference type="ChEBI" id="CHEBI:33019"/>
        <dbReference type="ChEBI" id="CHEBI:57844"/>
        <dbReference type="ChEBI" id="CHEBI:78442"/>
        <dbReference type="ChEBI" id="CHEBI:78530"/>
        <dbReference type="ChEBI" id="CHEBI:456215"/>
        <dbReference type="EC" id="6.1.1.10"/>
    </reaction>
</comment>
<dbReference type="Gene3D" id="3.40.50.620">
    <property type="entry name" value="HUPs"/>
    <property type="match status" value="1"/>
</dbReference>
<name>A0A238YVH4_9RHOB</name>
<accession>A0A238YVH4</accession>
<keyword evidence="4 7" id="KW-0648">Protein biosynthesis</keyword>
<dbReference type="SUPFAM" id="SSF52374">
    <property type="entry name" value="Nucleotidylyl transferase"/>
    <property type="match status" value="1"/>
</dbReference>
<dbReference type="GO" id="GO:0005829">
    <property type="term" value="C:cytosol"/>
    <property type="evidence" value="ECO:0007669"/>
    <property type="project" value="TreeGrafter"/>
</dbReference>
<dbReference type="Gene3D" id="2.20.28.20">
    <property type="entry name" value="Methionyl-tRNA synthetase, Zn-domain"/>
    <property type="match status" value="1"/>
</dbReference>
<proteinExistence type="inferred from homology"/>
<dbReference type="PANTHER" id="PTHR45765">
    <property type="entry name" value="METHIONINE--TRNA LIGASE"/>
    <property type="match status" value="1"/>
</dbReference>
<dbReference type="RefSeq" id="WP_089272937.1">
    <property type="nucleotide sequence ID" value="NZ_FZNN01000020.1"/>
</dbReference>
<evidence type="ECO:0000256" key="7">
    <source>
        <dbReference type="RuleBase" id="RU363039"/>
    </source>
</evidence>
<comment type="similarity">
    <text evidence="7">Belongs to the class-I aminoacyl-tRNA synthetase family.</text>
</comment>
<dbReference type="EMBL" id="FZNN01000020">
    <property type="protein sequence ID" value="SNR74644.1"/>
    <property type="molecule type" value="Genomic_DNA"/>
</dbReference>
<dbReference type="InterPro" id="IPR014729">
    <property type="entry name" value="Rossmann-like_a/b/a_fold"/>
</dbReference>
<protein>
    <submittedName>
        <fullName evidence="9">Methionyl-tRNA synthetase</fullName>
    </submittedName>
</protein>
<dbReference type="OrthoDB" id="9810191at2"/>
<dbReference type="InterPro" id="IPR023458">
    <property type="entry name" value="Met-tRNA_ligase_1"/>
</dbReference>
<feature type="domain" description="Methionyl/Leucyl tRNA synthetase" evidence="8">
    <location>
        <begin position="5"/>
        <end position="384"/>
    </location>
</feature>
<evidence type="ECO:0000256" key="3">
    <source>
        <dbReference type="ARBA" id="ARBA00022840"/>
    </source>
</evidence>
<dbReference type="PROSITE" id="PS00178">
    <property type="entry name" value="AA_TRNA_LIGASE_I"/>
    <property type="match status" value="1"/>
</dbReference>
<reference evidence="9 10" key="1">
    <citation type="submission" date="2017-06" db="EMBL/GenBank/DDBJ databases">
        <authorList>
            <person name="Kim H.J."/>
            <person name="Triplett B.A."/>
        </authorList>
    </citation>
    <scope>NUCLEOTIDE SEQUENCE [LARGE SCALE GENOMIC DNA]</scope>
    <source>
        <strain evidence="9 10">DSM 29052</strain>
    </source>
</reference>
<evidence type="ECO:0000256" key="4">
    <source>
        <dbReference type="ARBA" id="ARBA00022917"/>
    </source>
</evidence>
<gene>
    <name evidence="9" type="ORF">SAMN06265370_12024</name>
</gene>
<keyword evidence="1 7" id="KW-0436">Ligase</keyword>